<dbReference type="EMBL" id="JBJXBP010000005">
    <property type="protein sequence ID" value="KAL3830086.1"/>
    <property type="molecule type" value="Genomic_DNA"/>
</dbReference>
<keyword evidence="2" id="KW-1185">Reference proteome</keyword>
<dbReference type="PANTHER" id="PTHR13374">
    <property type="entry name" value="DET1 HOMOLOG DE-ETIOLATED-1 HOMOLOG"/>
    <property type="match status" value="1"/>
</dbReference>
<comment type="caution">
    <text evidence="1">The sequence shown here is derived from an EMBL/GenBank/DDBJ whole genome shotgun (WGS) entry which is preliminary data.</text>
</comment>
<evidence type="ECO:0000313" key="1">
    <source>
        <dbReference type="EMBL" id="KAL3830086.1"/>
    </source>
</evidence>
<protein>
    <recommendedName>
        <fullName evidence="3">Light-mediated development protein DET1</fullName>
    </recommendedName>
</protein>
<reference evidence="1 2" key="1">
    <citation type="submission" date="2024-12" db="EMBL/GenBank/DDBJ databases">
        <title>The unique morphological basis and parallel evolutionary history of personate flowers in Penstemon.</title>
        <authorList>
            <person name="Depatie T.H."/>
            <person name="Wessinger C.A."/>
        </authorList>
    </citation>
    <scope>NUCLEOTIDE SEQUENCE [LARGE SCALE GENOMIC DNA]</scope>
    <source>
        <strain evidence="1">WTNN_2</strain>
        <tissue evidence="1">Leaf</tissue>
    </source>
</reference>
<organism evidence="1 2">
    <name type="scientific">Penstemon smallii</name>
    <dbReference type="NCBI Taxonomy" id="265156"/>
    <lineage>
        <taxon>Eukaryota</taxon>
        <taxon>Viridiplantae</taxon>
        <taxon>Streptophyta</taxon>
        <taxon>Embryophyta</taxon>
        <taxon>Tracheophyta</taxon>
        <taxon>Spermatophyta</taxon>
        <taxon>Magnoliopsida</taxon>
        <taxon>eudicotyledons</taxon>
        <taxon>Gunneridae</taxon>
        <taxon>Pentapetalae</taxon>
        <taxon>asterids</taxon>
        <taxon>lamiids</taxon>
        <taxon>Lamiales</taxon>
        <taxon>Plantaginaceae</taxon>
        <taxon>Cheloneae</taxon>
        <taxon>Penstemon</taxon>
    </lineage>
</organism>
<evidence type="ECO:0008006" key="3">
    <source>
        <dbReference type="Google" id="ProtNLM"/>
    </source>
</evidence>
<gene>
    <name evidence="1" type="ORF">ACJIZ3_018888</name>
</gene>
<dbReference type="Proteomes" id="UP001634393">
    <property type="component" value="Unassembled WGS sequence"/>
</dbReference>
<evidence type="ECO:0000313" key="2">
    <source>
        <dbReference type="Proteomes" id="UP001634393"/>
    </source>
</evidence>
<dbReference type="Pfam" id="PF09737">
    <property type="entry name" value="Det1"/>
    <property type="match status" value="1"/>
</dbReference>
<sequence>MFRSNNVAARIFDRQISTPAPGTAVHCARRFYENIVPSHTIYDIECPDLLFRKFSDDGQYLITFSRNHQDLIVYRPTWLSFSCKEQDCYAHDLPSKANKFESYFTQLYSVTLASSGELICKDFFLYAENNQFGIFATSAAQIQNAPAVGGAIQGIPSIEKITFHLVRLADGVVLDERVFCNDYINLTHSMGVFLYDDLLAIVSLRYQRIHILQIRDSGNLVDVRAIGEYCREDDELFLNSSAQCSTIPDRNGTHNIGNELHHIQHISEASFLSGLKQRLLSFIFRSIWNEEDDPTLRMQCLKKKFYYHFQDYVDLVIWKVQFLDRHHLLIKFGSVDGWVGRNTDSHPAFFAVYDMETTEIIAFYQNSADELYSLFELFSDHFHSSSKNSFYMNFISTHSNNIHALEQLKCNKNKATSLPQFVKKMLATLPFNCQSQSPSPYFDHSLFRYDEKLISATDRHRQYTDNPIKFISRRQPNMLKFKIKSGPEAGSVDGRTKKISSFLFHPILPLAISVQQTLFSQSVVVNIHFRR</sequence>
<name>A0ABD3T099_9LAMI</name>
<proteinExistence type="predicted"/>
<dbReference type="PANTHER" id="PTHR13374:SF3">
    <property type="entry name" value="DET1 HOMOLOG"/>
    <property type="match status" value="1"/>
</dbReference>
<dbReference type="InterPro" id="IPR019138">
    <property type="entry name" value="De-etiolated_protein_1_Det1"/>
</dbReference>
<accession>A0ABD3T099</accession>
<dbReference type="AlphaFoldDB" id="A0ABD3T099"/>